<dbReference type="PANTHER" id="PTHR34981">
    <property type="entry name" value="CELL DIVISION PROTEIN ZAPA"/>
    <property type="match status" value="1"/>
</dbReference>
<keyword evidence="5" id="KW-0717">Septation</keyword>
<dbReference type="GO" id="GO:0000921">
    <property type="term" value="P:septin ring assembly"/>
    <property type="evidence" value="ECO:0007669"/>
    <property type="project" value="TreeGrafter"/>
</dbReference>
<dbReference type="Proteomes" id="UP000239326">
    <property type="component" value="Chromosome"/>
</dbReference>
<dbReference type="InterPro" id="IPR042233">
    <property type="entry name" value="Cell_div_ZapA_N"/>
</dbReference>
<dbReference type="GO" id="GO:0032153">
    <property type="term" value="C:cell division site"/>
    <property type="evidence" value="ECO:0007669"/>
    <property type="project" value="TreeGrafter"/>
</dbReference>
<proteinExistence type="predicted"/>
<dbReference type="SUPFAM" id="SSF102829">
    <property type="entry name" value="Cell division protein ZapA-like"/>
    <property type="match status" value="1"/>
</dbReference>
<keyword evidence="6" id="KW-0131">Cell cycle</keyword>
<dbReference type="GO" id="GO:0005829">
    <property type="term" value="C:cytosol"/>
    <property type="evidence" value="ECO:0007669"/>
    <property type="project" value="TreeGrafter"/>
</dbReference>
<dbReference type="InterPro" id="IPR036192">
    <property type="entry name" value="Cell_div_ZapA-like_sf"/>
</dbReference>
<dbReference type="InterPro" id="IPR007838">
    <property type="entry name" value="Cell_div_ZapA-like"/>
</dbReference>
<evidence type="ECO:0000313" key="11">
    <source>
        <dbReference type="EMBL" id="AVO42956.1"/>
    </source>
</evidence>
<dbReference type="GO" id="GO:0000917">
    <property type="term" value="P:division septum assembly"/>
    <property type="evidence" value="ECO:0007669"/>
    <property type="project" value="UniProtKB-KW"/>
</dbReference>
<comment type="subunit">
    <text evidence="8">Homodimer. Interacts with FtsZ.</text>
</comment>
<evidence type="ECO:0000256" key="4">
    <source>
        <dbReference type="ARBA" id="ARBA00022618"/>
    </source>
</evidence>
<dbReference type="GO" id="GO:0043093">
    <property type="term" value="P:FtsZ-dependent cytokinesis"/>
    <property type="evidence" value="ECO:0007669"/>
    <property type="project" value="TreeGrafter"/>
</dbReference>
<organism evidence="11 12">
    <name type="scientific">Simplicispira suum</name>
    <dbReference type="NCBI Taxonomy" id="2109915"/>
    <lineage>
        <taxon>Bacteria</taxon>
        <taxon>Pseudomonadati</taxon>
        <taxon>Pseudomonadota</taxon>
        <taxon>Betaproteobacteria</taxon>
        <taxon>Burkholderiales</taxon>
        <taxon>Comamonadaceae</taxon>
        <taxon>Simplicispira</taxon>
    </lineage>
</organism>
<comment type="function">
    <text evidence="7">Activator of cell division through the inhibition of FtsZ GTPase activity, therefore promoting FtsZ assembly into bundles of protofilaments necessary for the formation of the division Z ring. It is recruited early at mid-cell but it is not essential for cell division.</text>
</comment>
<evidence type="ECO:0000256" key="5">
    <source>
        <dbReference type="ARBA" id="ARBA00023210"/>
    </source>
</evidence>
<keyword evidence="3" id="KW-0963">Cytoplasm</keyword>
<gene>
    <name evidence="11" type="ORF">C6571_18110</name>
</gene>
<feature type="region of interest" description="Disordered" evidence="10">
    <location>
        <begin position="72"/>
        <end position="95"/>
    </location>
</feature>
<name>A0A2S0N4B7_9BURK</name>
<dbReference type="PANTHER" id="PTHR34981:SF1">
    <property type="entry name" value="CELL DIVISION PROTEIN ZAPA"/>
    <property type="match status" value="1"/>
</dbReference>
<evidence type="ECO:0000256" key="7">
    <source>
        <dbReference type="ARBA" id="ARBA00024910"/>
    </source>
</evidence>
<evidence type="ECO:0000256" key="3">
    <source>
        <dbReference type="ARBA" id="ARBA00022490"/>
    </source>
</evidence>
<reference evidence="11 12" key="1">
    <citation type="submission" date="2018-03" db="EMBL/GenBank/DDBJ databases">
        <title>Genome sequencing of Simplicispira sp.</title>
        <authorList>
            <person name="Kim S.-J."/>
            <person name="Heo J."/>
            <person name="Kwon S.-W."/>
        </authorList>
    </citation>
    <scope>NUCLEOTIDE SEQUENCE [LARGE SCALE GENOMIC DNA]</scope>
    <source>
        <strain evidence="11 12">SC1-8</strain>
    </source>
</reference>
<protein>
    <recommendedName>
        <fullName evidence="2">Cell division protein ZapA</fullName>
    </recommendedName>
    <alternativeName>
        <fullName evidence="9">Z ring-associated protein ZapA</fullName>
    </alternativeName>
</protein>
<sequence>MKQLEVQIMQQSYLLGCPEGREARLLEAVERVDTAMTAIRDAGKVRARERIAVLAALNLAFDLADREAEELERAAASPAAQQSLPGTDSLLPAQLSGNDSERLEALVKRLDDALGADGRLF</sequence>
<evidence type="ECO:0000256" key="6">
    <source>
        <dbReference type="ARBA" id="ARBA00023306"/>
    </source>
</evidence>
<dbReference type="Pfam" id="PF05164">
    <property type="entry name" value="ZapA"/>
    <property type="match status" value="1"/>
</dbReference>
<dbReference type="KEGG" id="simp:C6571_18110"/>
<dbReference type="OrthoDB" id="5297208at2"/>
<accession>A0A2S0N4B7</accession>
<feature type="compositionally biased region" description="Low complexity" evidence="10">
    <location>
        <begin position="74"/>
        <end position="85"/>
    </location>
</feature>
<dbReference type="Gene3D" id="3.30.160.880">
    <property type="entry name" value="Cell division protein ZapA protomer, N-terminal domain"/>
    <property type="match status" value="1"/>
</dbReference>
<keyword evidence="12" id="KW-1185">Reference proteome</keyword>
<dbReference type="RefSeq" id="WP_106447931.1">
    <property type="nucleotide sequence ID" value="NZ_CP027669.1"/>
</dbReference>
<dbReference type="AlphaFoldDB" id="A0A2S0N4B7"/>
<evidence type="ECO:0000256" key="2">
    <source>
        <dbReference type="ARBA" id="ARBA00015195"/>
    </source>
</evidence>
<dbReference type="GO" id="GO:0030428">
    <property type="term" value="C:cell septum"/>
    <property type="evidence" value="ECO:0007669"/>
    <property type="project" value="TreeGrafter"/>
</dbReference>
<dbReference type="Gene3D" id="1.20.5.50">
    <property type="match status" value="1"/>
</dbReference>
<comment type="subcellular location">
    <subcellularLocation>
        <location evidence="1">Cytoplasm</location>
    </subcellularLocation>
</comment>
<evidence type="ECO:0000313" key="12">
    <source>
        <dbReference type="Proteomes" id="UP000239326"/>
    </source>
</evidence>
<dbReference type="EMBL" id="CP027669">
    <property type="protein sequence ID" value="AVO42956.1"/>
    <property type="molecule type" value="Genomic_DNA"/>
</dbReference>
<keyword evidence="4 11" id="KW-0132">Cell division</keyword>
<evidence type="ECO:0000256" key="8">
    <source>
        <dbReference type="ARBA" id="ARBA00026068"/>
    </source>
</evidence>
<evidence type="ECO:0000256" key="1">
    <source>
        <dbReference type="ARBA" id="ARBA00004496"/>
    </source>
</evidence>
<evidence type="ECO:0000256" key="9">
    <source>
        <dbReference type="ARBA" id="ARBA00033158"/>
    </source>
</evidence>
<evidence type="ECO:0000256" key="10">
    <source>
        <dbReference type="SAM" id="MobiDB-lite"/>
    </source>
</evidence>